<dbReference type="AlphaFoldDB" id="A0A1R1YN99"/>
<comment type="caution">
    <text evidence="1">The sequence shown here is derived from an EMBL/GenBank/DDBJ whole genome shotgun (WGS) entry which is preliminary data.</text>
</comment>
<organism evidence="1 2">
    <name type="scientific">Smittium culicis</name>
    <dbReference type="NCBI Taxonomy" id="133412"/>
    <lineage>
        <taxon>Eukaryota</taxon>
        <taxon>Fungi</taxon>
        <taxon>Fungi incertae sedis</taxon>
        <taxon>Zoopagomycota</taxon>
        <taxon>Kickxellomycotina</taxon>
        <taxon>Harpellomycetes</taxon>
        <taxon>Harpellales</taxon>
        <taxon>Legeriomycetaceae</taxon>
        <taxon>Smittium</taxon>
    </lineage>
</organism>
<evidence type="ECO:0000313" key="1">
    <source>
        <dbReference type="EMBL" id="OMJ28363.1"/>
    </source>
</evidence>
<dbReference type="Proteomes" id="UP000187429">
    <property type="component" value="Unassembled WGS sequence"/>
</dbReference>
<name>A0A1R1YN99_9FUNG</name>
<evidence type="ECO:0000313" key="2">
    <source>
        <dbReference type="Proteomes" id="UP000187429"/>
    </source>
</evidence>
<dbReference type="EMBL" id="LSSM01000615">
    <property type="protein sequence ID" value="OMJ28363.1"/>
    <property type="molecule type" value="Genomic_DNA"/>
</dbReference>
<gene>
    <name evidence="1" type="ORF">AYI69_g2159</name>
</gene>
<reference evidence="2" key="1">
    <citation type="submission" date="2017-01" db="EMBL/GenBank/DDBJ databases">
        <authorList>
            <person name="Wang Y."/>
            <person name="White M."/>
            <person name="Kvist S."/>
            <person name="Moncalvo J.-M."/>
        </authorList>
    </citation>
    <scope>NUCLEOTIDE SEQUENCE [LARGE SCALE GENOMIC DNA]</scope>
    <source>
        <strain evidence="2">ID-206-W2</strain>
    </source>
</reference>
<keyword evidence="2" id="KW-1185">Reference proteome</keyword>
<proteinExistence type="predicted"/>
<protein>
    <submittedName>
        <fullName evidence="1">Uncharacterized protein</fullName>
    </submittedName>
</protein>
<accession>A0A1R1YN99</accession>
<sequence length="79" mass="9205">MMLIDESSGCCQIEREISRCYQRTIDDFKYNDDSHFDSVLFRQSIISITDTEKLSSNGSTFVLYRISYGVGYSFYIPFT</sequence>